<keyword evidence="2" id="KW-1185">Reference proteome</keyword>
<comment type="caution">
    <text evidence="1">The sequence shown here is derived from an EMBL/GenBank/DDBJ whole genome shotgun (WGS) entry which is preliminary data.</text>
</comment>
<accession>A0AAV7M5W4</accession>
<organism evidence="1 2">
    <name type="scientific">Pleurodeles waltl</name>
    <name type="common">Iberian ribbed newt</name>
    <dbReference type="NCBI Taxonomy" id="8319"/>
    <lineage>
        <taxon>Eukaryota</taxon>
        <taxon>Metazoa</taxon>
        <taxon>Chordata</taxon>
        <taxon>Craniata</taxon>
        <taxon>Vertebrata</taxon>
        <taxon>Euteleostomi</taxon>
        <taxon>Amphibia</taxon>
        <taxon>Batrachia</taxon>
        <taxon>Caudata</taxon>
        <taxon>Salamandroidea</taxon>
        <taxon>Salamandridae</taxon>
        <taxon>Pleurodelinae</taxon>
        <taxon>Pleurodeles</taxon>
    </lineage>
</organism>
<evidence type="ECO:0000313" key="2">
    <source>
        <dbReference type="Proteomes" id="UP001066276"/>
    </source>
</evidence>
<sequence>MDPGTLEPKLRIRAAGGEVEEGKAKGTPVEAKLWVNGEAPLKEVIALVKKTELTGRCAKAVASEIQEFKQLSMVKGGKDFAKNKTGRRMTLEFEDIVQLFL</sequence>
<dbReference type="Proteomes" id="UP001066276">
    <property type="component" value="Chromosome 10"/>
</dbReference>
<evidence type="ECO:0000313" key="1">
    <source>
        <dbReference type="EMBL" id="KAJ1099165.1"/>
    </source>
</evidence>
<proteinExistence type="predicted"/>
<reference evidence="1" key="1">
    <citation type="journal article" date="2022" name="bioRxiv">
        <title>Sequencing and chromosome-scale assembly of the giantPleurodeles waltlgenome.</title>
        <authorList>
            <person name="Brown T."/>
            <person name="Elewa A."/>
            <person name="Iarovenko S."/>
            <person name="Subramanian E."/>
            <person name="Araus A.J."/>
            <person name="Petzold A."/>
            <person name="Susuki M."/>
            <person name="Suzuki K.-i.T."/>
            <person name="Hayashi T."/>
            <person name="Toyoda A."/>
            <person name="Oliveira C."/>
            <person name="Osipova E."/>
            <person name="Leigh N.D."/>
            <person name="Simon A."/>
            <person name="Yun M.H."/>
        </authorList>
    </citation>
    <scope>NUCLEOTIDE SEQUENCE</scope>
    <source>
        <strain evidence="1">20211129_DDA</strain>
        <tissue evidence="1">Liver</tissue>
    </source>
</reference>
<dbReference type="EMBL" id="JANPWB010000014">
    <property type="protein sequence ID" value="KAJ1099165.1"/>
    <property type="molecule type" value="Genomic_DNA"/>
</dbReference>
<name>A0AAV7M5W4_PLEWA</name>
<dbReference type="AlphaFoldDB" id="A0AAV7M5W4"/>
<gene>
    <name evidence="1" type="ORF">NDU88_004269</name>
</gene>
<protein>
    <submittedName>
        <fullName evidence="1">Uncharacterized protein</fullName>
    </submittedName>
</protein>